<dbReference type="Gene3D" id="2.60.40.10">
    <property type="entry name" value="Immunoglobulins"/>
    <property type="match status" value="1"/>
</dbReference>
<protein>
    <recommendedName>
        <fullName evidence="1">Fibronectin type-III domain-containing protein</fullName>
    </recommendedName>
</protein>
<comment type="caution">
    <text evidence="2">The sequence shown here is derived from an EMBL/GenBank/DDBJ whole genome shotgun (WGS) entry which is preliminary data.</text>
</comment>
<dbReference type="EMBL" id="WQKZ01000003">
    <property type="protein sequence ID" value="MVN77075.1"/>
    <property type="molecule type" value="Genomic_DNA"/>
</dbReference>
<dbReference type="InterPro" id="IPR008963">
    <property type="entry name" value="Purple_acid_Pase-like_N"/>
</dbReference>
<dbReference type="GO" id="GO:0046872">
    <property type="term" value="F:metal ion binding"/>
    <property type="evidence" value="ECO:0007669"/>
    <property type="project" value="InterPro"/>
</dbReference>
<evidence type="ECO:0000313" key="3">
    <source>
        <dbReference type="Proteomes" id="UP000441336"/>
    </source>
</evidence>
<dbReference type="Proteomes" id="UP000441336">
    <property type="component" value="Unassembled WGS sequence"/>
</dbReference>
<proteinExistence type="predicted"/>
<keyword evidence="3" id="KW-1185">Reference proteome</keyword>
<gene>
    <name evidence="2" type="ORF">GO988_12130</name>
</gene>
<feature type="domain" description="Fibronectin type-III" evidence="1">
    <location>
        <begin position="239"/>
        <end position="330"/>
    </location>
</feature>
<dbReference type="InterPro" id="IPR013783">
    <property type="entry name" value="Ig-like_fold"/>
</dbReference>
<organism evidence="2 3">
    <name type="scientific">Hymenobacter ginkgonis</name>
    <dbReference type="NCBI Taxonomy" id="2682976"/>
    <lineage>
        <taxon>Bacteria</taxon>
        <taxon>Pseudomonadati</taxon>
        <taxon>Bacteroidota</taxon>
        <taxon>Cytophagia</taxon>
        <taxon>Cytophagales</taxon>
        <taxon>Hymenobacteraceae</taxon>
        <taxon>Hymenobacter</taxon>
    </lineage>
</organism>
<sequence>MFFTTYFLLTGLLGSLATGPSDTPPVPSGAVQSLKAARTLGAGATVTVRAVVLNGAELGGLRFVQDGESGLALYALPTRVPGFDELQAGDSVQVTGQLKNYQGLLEMDPISAVRKISSGRPLRPLKVPASGITAAFSEAHEGRLLEVTGLSRLTNSSGTPVDALSANTNYLLDGQTGALLRVTNSSSGPNGLINAGVPKGEQFDVRGILSQFSASGTGGYQLLPRLATDLVRGGGLARITAEPVPVNITAQGFTIEFSTSYPGDTRISYGPSSTELTSNRIDEALTTQHRIVLDGLEPGTTYYVQVSSRNMAGMASSAAVPVITGGHKSGRKK</sequence>
<reference evidence="2 3" key="1">
    <citation type="submission" date="2019-12" db="EMBL/GenBank/DDBJ databases">
        <title>Hymenobacter sp. HMF4947 Genome sequencing and assembly.</title>
        <authorList>
            <person name="Kang H."/>
            <person name="Cha I."/>
            <person name="Kim H."/>
            <person name="Joh K."/>
        </authorList>
    </citation>
    <scope>NUCLEOTIDE SEQUENCE [LARGE SCALE GENOMIC DNA]</scope>
    <source>
        <strain evidence="2 3">HMF4947</strain>
    </source>
</reference>
<dbReference type="RefSeq" id="WP_157565765.1">
    <property type="nucleotide sequence ID" value="NZ_WQKZ01000003.1"/>
</dbReference>
<evidence type="ECO:0000259" key="1">
    <source>
        <dbReference type="PROSITE" id="PS50853"/>
    </source>
</evidence>
<name>A0A7K1TFB6_9BACT</name>
<accession>A0A7K1TFB6</accession>
<dbReference type="AlphaFoldDB" id="A0A7K1TFB6"/>
<evidence type="ECO:0000313" key="2">
    <source>
        <dbReference type="EMBL" id="MVN77075.1"/>
    </source>
</evidence>
<dbReference type="PROSITE" id="PS50853">
    <property type="entry name" value="FN3"/>
    <property type="match status" value="1"/>
</dbReference>
<dbReference type="InterPro" id="IPR003961">
    <property type="entry name" value="FN3_dom"/>
</dbReference>
<dbReference type="SUPFAM" id="SSF49363">
    <property type="entry name" value="Purple acid phosphatase, N-terminal domain"/>
    <property type="match status" value="1"/>
</dbReference>
<dbReference type="CDD" id="cd00063">
    <property type="entry name" value="FN3"/>
    <property type="match status" value="1"/>
</dbReference>
<dbReference type="GO" id="GO:0003993">
    <property type="term" value="F:acid phosphatase activity"/>
    <property type="evidence" value="ECO:0007669"/>
    <property type="project" value="InterPro"/>
</dbReference>